<dbReference type="EMBL" id="HACA01002192">
    <property type="protein sequence ID" value="CDW19553.1"/>
    <property type="molecule type" value="Transcribed_RNA"/>
</dbReference>
<evidence type="ECO:0000313" key="1">
    <source>
        <dbReference type="EMBL" id="CDW19553.1"/>
    </source>
</evidence>
<name>A0A0K2T0L1_LEPSM</name>
<reference evidence="1" key="1">
    <citation type="submission" date="2014-05" db="EMBL/GenBank/DDBJ databases">
        <authorList>
            <person name="Chronopoulou M."/>
        </authorList>
    </citation>
    <scope>NUCLEOTIDE SEQUENCE</scope>
    <source>
        <tissue evidence="1">Whole organism</tissue>
    </source>
</reference>
<protein>
    <submittedName>
        <fullName evidence="1">Uncharacterized protein</fullName>
    </submittedName>
</protein>
<organism evidence="1">
    <name type="scientific">Lepeophtheirus salmonis</name>
    <name type="common">Salmon louse</name>
    <name type="synonym">Caligus salmonis</name>
    <dbReference type="NCBI Taxonomy" id="72036"/>
    <lineage>
        <taxon>Eukaryota</taxon>
        <taxon>Metazoa</taxon>
        <taxon>Ecdysozoa</taxon>
        <taxon>Arthropoda</taxon>
        <taxon>Crustacea</taxon>
        <taxon>Multicrustacea</taxon>
        <taxon>Hexanauplia</taxon>
        <taxon>Copepoda</taxon>
        <taxon>Siphonostomatoida</taxon>
        <taxon>Caligidae</taxon>
        <taxon>Lepeophtheirus</taxon>
    </lineage>
</organism>
<proteinExistence type="predicted"/>
<accession>A0A0K2T0L1</accession>
<sequence>MLEKLHRCVYGKMLVKKKRPKARVLQVAPHINFTYCMIHRE</sequence>
<dbReference type="AlphaFoldDB" id="A0A0K2T0L1"/>